<dbReference type="CDD" id="cd17476">
    <property type="entry name" value="MFS_Amf1_MDR_like"/>
    <property type="match status" value="1"/>
</dbReference>
<sequence length="638" mass="69995">MRRRSPMSRCRVGRKLFCSAADRCAASQPPLPRIPRTANDFNSASARHQVGRGIVGVDSRFRDELSARHKDGHWPDSYYVRMLLRSASIMCTPDLMSSRPRPLSLPPTSGGLEAMSQPTEDEQTDFRPSCDGEPNGESEAARVERLGRQRPEKLGSMWKEIGFVFSIAMSQALTEYFVSGFTVIVPTIVEELDIPAASTTWPASVFSLVVSAFLLPFGRLADIYGGFPVYIAGFVWFCAWSLIAGFSQNELMMDFCRALQGLGPAAYLPASLTLLGSMYRPGPRKNLVFSIYGAMAPLGFFAGIFFAGVATQYTMWGWYFWIGAILTFLTTLTAFFAIPNDFSEHRNSEVKMDWLGSISTACGVVLLIFAVTASSHATEGWTTPYILVTLILGVMLLGAAFYVEGWIAAQPLLPFEVFKIKHVRPFVLGLLFTYGTLGIFLLYATLYLQNIMDLTPMMVVAYYVPLAVGGCLLATLGGVVLHRVPGTVMLAITGVAIIVDSLLFALIPNNPNYWAWIFPAMICATIAVDIVFNVANIFFSTSLPARQQGLAGGLANVLFHLSVALLLGFTDVVAIKTAYQGERQSYKNAFWFELACGATALTIFMGFVRIRRAESDLTADEKEALKAADDTAPAEDKR</sequence>
<dbReference type="Pfam" id="PF07690">
    <property type="entry name" value="MFS_1"/>
    <property type="match status" value="1"/>
</dbReference>
<feature type="transmembrane region" description="Helical" evidence="6">
    <location>
        <begin position="385"/>
        <end position="405"/>
    </location>
</feature>
<feature type="transmembrane region" description="Helical" evidence="6">
    <location>
        <begin position="287"/>
        <end position="310"/>
    </location>
</feature>
<feature type="domain" description="Major facilitator superfamily (MFS) profile" evidence="7">
    <location>
        <begin position="163"/>
        <end position="614"/>
    </location>
</feature>
<dbReference type="AlphaFoldDB" id="A0A3M6WBU3"/>
<organism evidence="8 9">
    <name type="scientific">Hortaea werneckii</name>
    <name type="common">Black yeast</name>
    <name type="synonym">Cladosporium werneckii</name>
    <dbReference type="NCBI Taxonomy" id="91943"/>
    <lineage>
        <taxon>Eukaryota</taxon>
        <taxon>Fungi</taxon>
        <taxon>Dikarya</taxon>
        <taxon>Ascomycota</taxon>
        <taxon>Pezizomycotina</taxon>
        <taxon>Dothideomycetes</taxon>
        <taxon>Dothideomycetidae</taxon>
        <taxon>Mycosphaerellales</taxon>
        <taxon>Teratosphaeriaceae</taxon>
        <taxon>Hortaea</taxon>
    </lineage>
</organism>
<feature type="compositionally biased region" description="Low complexity" evidence="5">
    <location>
        <begin position="96"/>
        <end position="112"/>
    </location>
</feature>
<feature type="region of interest" description="Disordered" evidence="5">
    <location>
        <begin position="96"/>
        <end position="146"/>
    </location>
</feature>
<dbReference type="PANTHER" id="PTHR42718:SF36">
    <property type="entry name" value="MULTIDRUG TRANSPORTER, PUTATIVE (AFU_ORTHOLOGUE AFUA_4G13820)-RELATED"/>
    <property type="match status" value="1"/>
</dbReference>
<comment type="caution">
    <text evidence="8">The sequence shown here is derived from an EMBL/GenBank/DDBJ whole genome shotgun (WGS) entry which is preliminary data.</text>
</comment>
<comment type="subcellular location">
    <subcellularLocation>
        <location evidence="1">Membrane</location>
        <topology evidence="1">Multi-pass membrane protein</topology>
    </subcellularLocation>
</comment>
<dbReference type="VEuPathDB" id="FungiDB:BTJ68_01518"/>
<feature type="transmembrane region" description="Helical" evidence="6">
    <location>
        <begin position="589"/>
        <end position="608"/>
    </location>
</feature>
<evidence type="ECO:0000256" key="4">
    <source>
        <dbReference type="ARBA" id="ARBA00023136"/>
    </source>
</evidence>
<feature type="transmembrane region" description="Helical" evidence="6">
    <location>
        <begin position="201"/>
        <end position="220"/>
    </location>
</feature>
<evidence type="ECO:0000256" key="2">
    <source>
        <dbReference type="ARBA" id="ARBA00022692"/>
    </source>
</evidence>
<accession>A0A3M6WBU3</accession>
<keyword evidence="4 6" id="KW-0472">Membrane</keyword>
<dbReference type="GO" id="GO:0022857">
    <property type="term" value="F:transmembrane transporter activity"/>
    <property type="evidence" value="ECO:0007669"/>
    <property type="project" value="InterPro"/>
</dbReference>
<dbReference type="EMBL" id="QWIJ01001182">
    <property type="protein sequence ID" value="RMX76044.1"/>
    <property type="molecule type" value="Genomic_DNA"/>
</dbReference>
<feature type="transmembrane region" description="Helical" evidence="6">
    <location>
        <begin position="488"/>
        <end position="507"/>
    </location>
</feature>
<feature type="transmembrane region" description="Helical" evidence="6">
    <location>
        <begin position="354"/>
        <end position="373"/>
    </location>
</feature>
<evidence type="ECO:0000256" key="3">
    <source>
        <dbReference type="ARBA" id="ARBA00022989"/>
    </source>
</evidence>
<reference evidence="8 9" key="1">
    <citation type="journal article" date="2018" name="BMC Genomics">
        <title>Genomic evidence for intraspecific hybridization in a clonal and extremely halotolerant yeast.</title>
        <authorList>
            <person name="Gostincar C."/>
            <person name="Stajich J.E."/>
            <person name="Zupancic J."/>
            <person name="Zalar P."/>
            <person name="Gunde-Cimerman N."/>
        </authorList>
    </citation>
    <scope>NUCLEOTIDE SEQUENCE [LARGE SCALE GENOMIC DNA]</scope>
    <source>
        <strain evidence="8 9">EXF-6656</strain>
    </source>
</reference>
<gene>
    <name evidence="8" type="ORF">D0869_11072</name>
</gene>
<name>A0A3M6WBU3_HORWE</name>
<feature type="transmembrane region" description="Helical" evidence="6">
    <location>
        <begin position="426"/>
        <end position="448"/>
    </location>
</feature>
<dbReference type="Gene3D" id="1.20.1720.10">
    <property type="entry name" value="Multidrug resistance protein D"/>
    <property type="match status" value="1"/>
</dbReference>
<feature type="transmembrane region" description="Helical" evidence="6">
    <location>
        <begin position="460"/>
        <end position="481"/>
    </location>
</feature>
<evidence type="ECO:0000256" key="6">
    <source>
        <dbReference type="SAM" id="Phobius"/>
    </source>
</evidence>
<feature type="transmembrane region" description="Helical" evidence="6">
    <location>
        <begin position="550"/>
        <end position="569"/>
    </location>
</feature>
<dbReference type="SUPFAM" id="SSF103473">
    <property type="entry name" value="MFS general substrate transporter"/>
    <property type="match status" value="1"/>
</dbReference>
<dbReference type="GO" id="GO:0016020">
    <property type="term" value="C:membrane"/>
    <property type="evidence" value="ECO:0007669"/>
    <property type="project" value="UniProtKB-SubCell"/>
</dbReference>
<evidence type="ECO:0000313" key="8">
    <source>
        <dbReference type="EMBL" id="RMX76044.1"/>
    </source>
</evidence>
<evidence type="ECO:0000313" key="9">
    <source>
        <dbReference type="Proteomes" id="UP000281245"/>
    </source>
</evidence>
<keyword evidence="2 6" id="KW-0812">Transmembrane</keyword>
<evidence type="ECO:0000256" key="5">
    <source>
        <dbReference type="SAM" id="MobiDB-lite"/>
    </source>
</evidence>
<feature type="transmembrane region" description="Helical" evidence="6">
    <location>
        <begin position="258"/>
        <end position="275"/>
    </location>
</feature>
<proteinExistence type="predicted"/>
<dbReference type="InterPro" id="IPR036259">
    <property type="entry name" value="MFS_trans_sf"/>
</dbReference>
<keyword evidence="3 6" id="KW-1133">Transmembrane helix</keyword>
<dbReference type="PANTHER" id="PTHR42718">
    <property type="entry name" value="MAJOR FACILITATOR SUPERFAMILY MULTIDRUG TRANSPORTER MFSC"/>
    <property type="match status" value="1"/>
</dbReference>
<dbReference type="InterPro" id="IPR020846">
    <property type="entry name" value="MFS_dom"/>
</dbReference>
<evidence type="ECO:0000256" key="1">
    <source>
        <dbReference type="ARBA" id="ARBA00004141"/>
    </source>
</evidence>
<feature type="transmembrane region" description="Helical" evidence="6">
    <location>
        <begin position="316"/>
        <end position="338"/>
    </location>
</feature>
<evidence type="ECO:0000259" key="7">
    <source>
        <dbReference type="PROSITE" id="PS50850"/>
    </source>
</evidence>
<protein>
    <recommendedName>
        <fullName evidence="7">Major facilitator superfamily (MFS) profile domain-containing protein</fullName>
    </recommendedName>
</protein>
<dbReference type="PROSITE" id="PS50850">
    <property type="entry name" value="MFS"/>
    <property type="match status" value="1"/>
</dbReference>
<dbReference type="InterPro" id="IPR011701">
    <property type="entry name" value="MFS"/>
</dbReference>
<feature type="transmembrane region" description="Helical" evidence="6">
    <location>
        <begin position="163"/>
        <end position="189"/>
    </location>
</feature>
<dbReference type="Gene3D" id="1.20.1250.20">
    <property type="entry name" value="MFS general substrate transporter like domains"/>
    <property type="match status" value="1"/>
</dbReference>
<dbReference type="Proteomes" id="UP000281245">
    <property type="component" value="Unassembled WGS sequence"/>
</dbReference>
<feature type="transmembrane region" description="Helical" evidence="6">
    <location>
        <begin position="227"/>
        <end position="246"/>
    </location>
</feature>
<feature type="transmembrane region" description="Helical" evidence="6">
    <location>
        <begin position="513"/>
        <end position="538"/>
    </location>
</feature>
<dbReference type="OrthoDB" id="2130629at2759"/>